<sequence>MPEKKQVPRDFRWSPFVGPWAHRSLYHLPQRRSSGGGAKIWPPPQESGNVTKTLIRRRTTIFGANRGNSMLQRDRLIAAATFAITGLAVLWFAAVDSCWWLEDCPDCSRSLDVYQVRVCGFPIHEELQVWGLVKPDRTHFTPSDCDHPQLHRWMKHRYVGMLICCCPCINGIVRLGDGDPPARQLPPHEVRE</sequence>
<evidence type="ECO:0000256" key="1">
    <source>
        <dbReference type="SAM" id="Phobius"/>
    </source>
</evidence>
<evidence type="ECO:0000313" key="2">
    <source>
        <dbReference type="EMBL" id="PQO44089.1"/>
    </source>
</evidence>
<protein>
    <submittedName>
        <fullName evidence="2">Uncharacterized protein</fullName>
    </submittedName>
</protein>
<reference evidence="2 3" key="1">
    <citation type="submission" date="2018-02" db="EMBL/GenBank/DDBJ databases">
        <title>Comparative genomes isolates from brazilian mangrove.</title>
        <authorList>
            <person name="Araujo J.E."/>
            <person name="Taketani R.G."/>
            <person name="Silva M.C.P."/>
            <person name="Loureco M.V."/>
            <person name="Andreote F.D."/>
        </authorList>
    </citation>
    <scope>NUCLEOTIDE SEQUENCE [LARGE SCALE GENOMIC DNA]</scope>
    <source>
        <strain evidence="2 3">Nap-Phe MGV</strain>
    </source>
</reference>
<dbReference type="Proteomes" id="UP000237819">
    <property type="component" value="Unassembled WGS sequence"/>
</dbReference>
<keyword evidence="1" id="KW-0472">Membrane</keyword>
<accession>A0A2S8GI13</accession>
<keyword evidence="1" id="KW-1133">Transmembrane helix</keyword>
<proteinExistence type="predicted"/>
<dbReference type="EMBL" id="PUHZ01000021">
    <property type="protein sequence ID" value="PQO44089.1"/>
    <property type="molecule type" value="Genomic_DNA"/>
</dbReference>
<name>A0A2S8GI13_9BACT</name>
<comment type="caution">
    <text evidence="2">The sequence shown here is derived from an EMBL/GenBank/DDBJ whole genome shotgun (WGS) entry which is preliminary data.</text>
</comment>
<organism evidence="2 3">
    <name type="scientific">Blastopirellula marina</name>
    <dbReference type="NCBI Taxonomy" id="124"/>
    <lineage>
        <taxon>Bacteria</taxon>
        <taxon>Pseudomonadati</taxon>
        <taxon>Planctomycetota</taxon>
        <taxon>Planctomycetia</taxon>
        <taxon>Pirellulales</taxon>
        <taxon>Pirellulaceae</taxon>
        <taxon>Blastopirellula</taxon>
    </lineage>
</organism>
<gene>
    <name evidence="2" type="ORF">C5Y93_21370</name>
</gene>
<evidence type="ECO:0000313" key="3">
    <source>
        <dbReference type="Proteomes" id="UP000237819"/>
    </source>
</evidence>
<dbReference type="AlphaFoldDB" id="A0A2S8GI13"/>
<keyword evidence="1" id="KW-0812">Transmembrane</keyword>
<feature type="transmembrane region" description="Helical" evidence="1">
    <location>
        <begin position="76"/>
        <end position="94"/>
    </location>
</feature>